<dbReference type="SUPFAM" id="SSF47413">
    <property type="entry name" value="lambda repressor-like DNA-binding domains"/>
    <property type="match status" value="1"/>
</dbReference>
<keyword evidence="2" id="KW-1185">Reference proteome</keyword>
<dbReference type="GO" id="GO:0003677">
    <property type="term" value="F:DNA binding"/>
    <property type="evidence" value="ECO:0007669"/>
    <property type="project" value="InterPro"/>
</dbReference>
<organism evidence="1 2">
    <name type="scientific">Caenispirillum bisanense</name>
    <dbReference type="NCBI Taxonomy" id="414052"/>
    <lineage>
        <taxon>Bacteria</taxon>
        <taxon>Pseudomonadati</taxon>
        <taxon>Pseudomonadota</taxon>
        <taxon>Alphaproteobacteria</taxon>
        <taxon>Rhodospirillales</taxon>
        <taxon>Novispirillaceae</taxon>
        <taxon>Caenispirillum</taxon>
    </lineage>
</organism>
<dbReference type="OrthoDB" id="6935755at2"/>
<reference evidence="1 2" key="1">
    <citation type="submission" date="2017-09" db="EMBL/GenBank/DDBJ databases">
        <authorList>
            <person name="Ehlers B."/>
            <person name="Leendertz F.H."/>
        </authorList>
    </citation>
    <scope>NUCLEOTIDE SEQUENCE [LARGE SCALE GENOMIC DNA]</scope>
    <source>
        <strain evidence="1 2">USBA 140</strain>
    </source>
</reference>
<dbReference type="AlphaFoldDB" id="A0A286GLT2"/>
<evidence type="ECO:0000313" key="2">
    <source>
        <dbReference type="Proteomes" id="UP000219621"/>
    </source>
</evidence>
<protein>
    <recommendedName>
        <fullName evidence="3">DUF2442 domain-containing protein</fullName>
    </recommendedName>
</protein>
<dbReference type="Gene3D" id="3.30.2020.10">
    <property type="entry name" value="NE0471-like N-terminal domain"/>
    <property type="match status" value="1"/>
</dbReference>
<dbReference type="Pfam" id="PF10387">
    <property type="entry name" value="DUF2442"/>
    <property type="match status" value="1"/>
</dbReference>
<proteinExistence type="predicted"/>
<dbReference type="InterPro" id="IPR036782">
    <property type="entry name" value="NE0471-like_N"/>
</dbReference>
<name>A0A286GLT2_9PROT</name>
<dbReference type="SUPFAM" id="SSF143880">
    <property type="entry name" value="NE0471 N-terminal domain-like"/>
    <property type="match status" value="1"/>
</dbReference>
<dbReference type="RefSeq" id="WP_097279729.1">
    <property type="nucleotide sequence ID" value="NZ_OCNJ01000005.1"/>
</dbReference>
<dbReference type="EMBL" id="OCNJ01000005">
    <property type="protein sequence ID" value="SOD96505.1"/>
    <property type="molecule type" value="Genomic_DNA"/>
</dbReference>
<evidence type="ECO:0008006" key="3">
    <source>
        <dbReference type="Google" id="ProtNLM"/>
    </source>
</evidence>
<evidence type="ECO:0000313" key="1">
    <source>
        <dbReference type="EMBL" id="SOD96505.1"/>
    </source>
</evidence>
<dbReference type="Proteomes" id="UP000219621">
    <property type="component" value="Unassembled WGS sequence"/>
</dbReference>
<sequence>MVTQTDIPRVTHVRPDEDVPFVLHATFADGGACRIDMTGVVHRLKAFAPLRDPAVFRRVRIINAGGGIAWSDDLDYSAGALRRLGEEQTDMTGVDLAQWMDRMRLSNAEAAEVLGTSDRTVKAYKTKETALPASIAIACRAMERDRQILLARLRHVRVPGRPPRPQTQP</sequence>
<dbReference type="Gene3D" id="1.10.260.40">
    <property type="entry name" value="lambda repressor-like DNA-binding domains"/>
    <property type="match status" value="1"/>
</dbReference>
<accession>A0A286GLT2</accession>
<dbReference type="InterPro" id="IPR018841">
    <property type="entry name" value="DUF2442"/>
</dbReference>
<dbReference type="InterPro" id="IPR010982">
    <property type="entry name" value="Lambda_DNA-bd_dom_sf"/>
</dbReference>
<gene>
    <name evidence="1" type="ORF">SAMN05421508_105364</name>
</gene>